<keyword evidence="3 11" id="KW-0894">Sodium channel</keyword>
<evidence type="ECO:0000256" key="2">
    <source>
        <dbReference type="ARBA" id="ARBA00022448"/>
    </source>
</evidence>
<keyword evidence="6" id="KW-0915">Sodium</keyword>
<dbReference type="AlphaFoldDB" id="A0A7D9HK90"/>
<protein>
    <submittedName>
        <fullName evidence="12">Amiloride-sensitive sodium channel subunit alpha-like</fullName>
    </submittedName>
</protein>
<evidence type="ECO:0000256" key="4">
    <source>
        <dbReference type="ARBA" id="ARBA00022692"/>
    </source>
</evidence>
<evidence type="ECO:0000256" key="11">
    <source>
        <dbReference type="RuleBase" id="RU000679"/>
    </source>
</evidence>
<dbReference type="GO" id="GO:0005886">
    <property type="term" value="C:plasma membrane"/>
    <property type="evidence" value="ECO:0007669"/>
    <property type="project" value="TreeGrafter"/>
</dbReference>
<keyword evidence="7 11" id="KW-0406">Ion transport</keyword>
<dbReference type="Gene3D" id="1.10.287.770">
    <property type="entry name" value="YojJ-like"/>
    <property type="match status" value="1"/>
</dbReference>
<evidence type="ECO:0000256" key="6">
    <source>
        <dbReference type="ARBA" id="ARBA00023053"/>
    </source>
</evidence>
<evidence type="ECO:0000313" key="12">
    <source>
        <dbReference type="EMBL" id="CAB3984646.1"/>
    </source>
</evidence>
<organism evidence="12 13">
    <name type="scientific">Paramuricea clavata</name>
    <name type="common">Red gorgonian</name>
    <name type="synonym">Violescent sea-whip</name>
    <dbReference type="NCBI Taxonomy" id="317549"/>
    <lineage>
        <taxon>Eukaryota</taxon>
        <taxon>Metazoa</taxon>
        <taxon>Cnidaria</taxon>
        <taxon>Anthozoa</taxon>
        <taxon>Octocorallia</taxon>
        <taxon>Malacalcyonacea</taxon>
        <taxon>Plexauridae</taxon>
        <taxon>Paramuricea</taxon>
    </lineage>
</organism>
<dbReference type="PRINTS" id="PR01078">
    <property type="entry name" value="AMINACHANNEL"/>
</dbReference>
<dbReference type="GO" id="GO:0015280">
    <property type="term" value="F:ligand-gated sodium channel activity"/>
    <property type="evidence" value="ECO:0007669"/>
    <property type="project" value="TreeGrafter"/>
</dbReference>
<keyword evidence="8" id="KW-0472">Membrane</keyword>
<evidence type="ECO:0000256" key="9">
    <source>
        <dbReference type="ARBA" id="ARBA00023201"/>
    </source>
</evidence>
<evidence type="ECO:0000256" key="5">
    <source>
        <dbReference type="ARBA" id="ARBA00022989"/>
    </source>
</evidence>
<dbReference type="OrthoDB" id="5984445at2759"/>
<accession>A0A7D9HK90</accession>
<keyword evidence="2 11" id="KW-0813">Transport</keyword>
<evidence type="ECO:0000256" key="7">
    <source>
        <dbReference type="ARBA" id="ARBA00023065"/>
    </source>
</evidence>
<evidence type="ECO:0000256" key="10">
    <source>
        <dbReference type="ARBA" id="ARBA00023303"/>
    </source>
</evidence>
<evidence type="ECO:0000256" key="8">
    <source>
        <dbReference type="ARBA" id="ARBA00023136"/>
    </source>
</evidence>
<dbReference type="Proteomes" id="UP001152795">
    <property type="component" value="Unassembled WGS sequence"/>
</dbReference>
<proteinExistence type="inferred from homology"/>
<comment type="caution">
    <text evidence="12">The sequence shown here is derived from an EMBL/GenBank/DDBJ whole genome shotgun (WGS) entry which is preliminary data.</text>
</comment>
<name>A0A7D9HK90_PARCT</name>
<dbReference type="InterPro" id="IPR001873">
    <property type="entry name" value="ENaC"/>
</dbReference>
<keyword evidence="9 11" id="KW-0739">Sodium transport</keyword>
<dbReference type="PANTHER" id="PTHR11690">
    <property type="entry name" value="AMILORIDE-SENSITIVE SODIUM CHANNEL-RELATED"/>
    <property type="match status" value="1"/>
</dbReference>
<keyword evidence="10 11" id="KW-0407">Ion channel</keyword>
<keyword evidence="4 11" id="KW-0812">Transmembrane</keyword>
<dbReference type="EMBL" id="CACRXK020000767">
    <property type="protein sequence ID" value="CAB3984646.1"/>
    <property type="molecule type" value="Genomic_DNA"/>
</dbReference>
<comment type="similarity">
    <text evidence="11">Belongs to the amiloride-sensitive sodium channel (TC 1.A.6) family.</text>
</comment>
<reference evidence="12" key="1">
    <citation type="submission" date="2020-04" db="EMBL/GenBank/DDBJ databases">
        <authorList>
            <person name="Alioto T."/>
            <person name="Alioto T."/>
            <person name="Gomez Garrido J."/>
        </authorList>
    </citation>
    <scope>NUCLEOTIDE SEQUENCE</scope>
    <source>
        <strain evidence="12">A484AB</strain>
    </source>
</reference>
<evidence type="ECO:0000256" key="3">
    <source>
        <dbReference type="ARBA" id="ARBA00022461"/>
    </source>
</evidence>
<keyword evidence="13" id="KW-1185">Reference proteome</keyword>
<evidence type="ECO:0000313" key="13">
    <source>
        <dbReference type="Proteomes" id="UP001152795"/>
    </source>
</evidence>
<gene>
    <name evidence="12" type="ORF">PACLA_8A054186</name>
</gene>
<sequence length="188" mass="21632">MDALPPFYRSVMTAWFALERKFVDNEYVICGPRKSMVTLEQLSAIQCIHTVSSHFKKHKLGCDEKCPQPCEQQSFLNNIMTATLTSKEKELRKKKSFGDNNETDFVFDDNILRVKIFYHEFNLQKIVQSTYYDIETLIGDIGGQLGLWIGVSIISVAEFGELLINLCIVAARKYHDRRKSKTAVIELQ</sequence>
<keyword evidence="5" id="KW-1133">Transmembrane helix</keyword>
<dbReference type="Pfam" id="PF00858">
    <property type="entry name" value="ASC"/>
    <property type="match status" value="1"/>
</dbReference>
<comment type="subcellular location">
    <subcellularLocation>
        <location evidence="1">Membrane</location>
        <topology evidence="1">Multi-pass membrane protein</topology>
    </subcellularLocation>
</comment>
<dbReference type="PANTHER" id="PTHR11690:SF248">
    <property type="entry name" value="PICKPOCKET 17, ISOFORM A"/>
    <property type="match status" value="1"/>
</dbReference>
<evidence type="ECO:0000256" key="1">
    <source>
        <dbReference type="ARBA" id="ARBA00004141"/>
    </source>
</evidence>